<evidence type="ECO:0000313" key="10">
    <source>
        <dbReference type="EMBL" id="OCW57031.1"/>
    </source>
</evidence>
<dbReference type="GO" id="GO:0055052">
    <property type="term" value="C:ATP-binding cassette (ABC) transporter complex, substrate-binding subunit-containing"/>
    <property type="evidence" value="ECO:0007669"/>
    <property type="project" value="TreeGrafter"/>
</dbReference>
<organism evidence="10 11">
    <name type="scientific">Hoeflea olei</name>
    <dbReference type="NCBI Taxonomy" id="1480615"/>
    <lineage>
        <taxon>Bacteria</taxon>
        <taxon>Pseudomonadati</taxon>
        <taxon>Pseudomonadota</taxon>
        <taxon>Alphaproteobacteria</taxon>
        <taxon>Hyphomicrobiales</taxon>
        <taxon>Rhizobiaceae</taxon>
        <taxon>Hoeflea</taxon>
    </lineage>
</organism>
<dbReference type="InterPro" id="IPR008995">
    <property type="entry name" value="Mo/tungstate-bd_C_term_dom"/>
</dbReference>
<dbReference type="SUPFAM" id="SSF50331">
    <property type="entry name" value="MOP-like"/>
    <property type="match status" value="1"/>
</dbReference>
<keyword evidence="8" id="KW-0472">Membrane</keyword>
<dbReference type="InterPro" id="IPR047641">
    <property type="entry name" value="ABC_transpr_MalK/UgpC-like"/>
</dbReference>
<accession>A0A1C1YU18</accession>
<evidence type="ECO:0000256" key="6">
    <source>
        <dbReference type="ARBA" id="ARBA00022840"/>
    </source>
</evidence>
<evidence type="ECO:0000256" key="3">
    <source>
        <dbReference type="ARBA" id="ARBA00022448"/>
    </source>
</evidence>
<reference evidence="10 11" key="1">
    <citation type="submission" date="2015-12" db="EMBL/GenBank/DDBJ databases">
        <authorList>
            <person name="Shamseldin A."/>
            <person name="Moawad H."/>
            <person name="Abd El-Rahim W.M."/>
            <person name="Sadowsky M.J."/>
        </authorList>
    </citation>
    <scope>NUCLEOTIDE SEQUENCE [LARGE SCALE GENOMIC DNA]</scope>
    <source>
        <strain evidence="10 11">JC234</strain>
    </source>
</reference>
<evidence type="ECO:0000313" key="11">
    <source>
        <dbReference type="Proteomes" id="UP000094795"/>
    </source>
</evidence>
<dbReference type="InterPro" id="IPR017871">
    <property type="entry name" value="ABC_transporter-like_CS"/>
</dbReference>
<evidence type="ECO:0000259" key="9">
    <source>
        <dbReference type="PROSITE" id="PS50893"/>
    </source>
</evidence>
<protein>
    <submittedName>
        <fullName evidence="10">Fe3+/spermidine/putrescine ABC transporter ATP-binding protein</fullName>
    </submittedName>
</protein>
<dbReference type="InterPro" id="IPR013611">
    <property type="entry name" value="Transp-assoc_OB_typ2"/>
</dbReference>
<feature type="domain" description="ABC transporter" evidence="9">
    <location>
        <begin position="3"/>
        <end position="235"/>
    </location>
</feature>
<dbReference type="SMART" id="SM00382">
    <property type="entry name" value="AAA"/>
    <property type="match status" value="1"/>
</dbReference>
<keyword evidence="5" id="KW-0547">Nucleotide-binding</keyword>
<dbReference type="InterPro" id="IPR003593">
    <property type="entry name" value="AAA+_ATPase"/>
</dbReference>
<dbReference type="SUPFAM" id="SSF52540">
    <property type="entry name" value="P-loop containing nucleoside triphosphate hydrolases"/>
    <property type="match status" value="1"/>
</dbReference>
<dbReference type="GO" id="GO:0016887">
    <property type="term" value="F:ATP hydrolysis activity"/>
    <property type="evidence" value="ECO:0007669"/>
    <property type="project" value="InterPro"/>
</dbReference>
<evidence type="ECO:0000256" key="8">
    <source>
        <dbReference type="ARBA" id="ARBA00023136"/>
    </source>
</evidence>
<dbReference type="STRING" id="1480615.AWJ14_07710"/>
<dbReference type="Pfam" id="PF00005">
    <property type="entry name" value="ABC_tran"/>
    <property type="match status" value="1"/>
</dbReference>
<evidence type="ECO:0000256" key="4">
    <source>
        <dbReference type="ARBA" id="ARBA00022475"/>
    </source>
</evidence>
<keyword evidence="3" id="KW-0813">Transport</keyword>
<dbReference type="InterPro" id="IPR003439">
    <property type="entry name" value="ABC_transporter-like_ATP-bd"/>
</dbReference>
<dbReference type="Gene3D" id="3.40.50.300">
    <property type="entry name" value="P-loop containing nucleotide triphosphate hydrolases"/>
    <property type="match status" value="1"/>
</dbReference>
<dbReference type="FunFam" id="3.40.50.300:FF:000042">
    <property type="entry name" value="Maltose/maltodextrin ABC transporter, ATP-binding protein"/>
    <property type="match status" value="1"/>
</dbReference>
<dbReference type="OrthoDB" id="9802264at2"/>
<evidence type="ECO:0000256" key="5">
    <source>
        <dbReference type="ARBA" id="ARBA00022741"/>
    </source>
</evidence>
<comment type="subcellular location">
    <subcellularLocation>
        <location evidence="1">Cell inner membrane</location>
        <topology evidence="1">Peripheral membrane protein</topology>
    </subcellularLocation>
</comment>
<keyword evidence="4" id="KW-1003">Cell membrane</keyword>
<dbReference type="EMBL" id="LQZT01000023">
    <property type="protein sequence ID" value="OCW57031.1"/>
    <property type="molecule type" value="Genomic_DNA"/>
</dbReference>
<dbReference type="Proteomes" id="UP000094795">
    <property type="component" value="Unassembled WGS sequence"/>
</dbReference>
<dbReference type="PANTHER" id="PTHR43875:SF15">
    <property type="entry name" value="TREHALOSE IMPORT ATP-BINDING PROTEIN SUGC"/>
    <property type="match status" value="1"/>
</dbReference>
<dbReference type="PROSITE" id="PS00211">
    <property type="entry name" value="ABC_TRANSPORTER_1"/>
    <property type="match status" value="1"/>
</dbReference>
<comment type="caution">
    <text evidence="10">The sequence shown here is derived from an EMBL/GenBank/DDBJ whole genome shotgun (WGS) entry which is preliminary data.</text>
</comment>
<dbReference type="InterPro" id="IPR027417">
    <property type="entry name" value="P-loop_NTPase"/>
</dbReference>
<name>A0A1C1YU18_9HYPH</name>
<evidence type="ECO:0000256" key="1">
    <source>
        <dbReference type="ARBA" id="ARBA00004417"/>
    </source>
</evidence>
<dbReference type="AlphaFoldDB" id="A0A1C1YU18"/>
<evidence type="ECO:0000256" key="7">
    <source>
        <dbReference type="ARBA" id="ARBA00022967"/>
    </source>
</evidence>
<gene>
    <name evidence="10" type="ORF">AWJ14_07710</name>
</gene>
<dbReference type="GO" id="GO:0140359">
    <property type="term" value="F:ABC-type transporter activity"/>
    <property type="evidence" value="ECO:0007669"/>
    <property type="project" value="UniProtKB-ARBA"/>
</dbReference>
<comment type="similarity">
    <text evidence="2">Belongs to the ABC transporter superfamily.</text>
</comment>
<keyword evidence="6 10" id="KW-0067">ATP-binding</keyword>
<sequence length="344" mass="37299">MTLTLKSVSKTYPDGTVALQPTELHVEPGEIVSLLGPSGCGKTTLLRIIAGLETPNAGSEVRFGDDDVTNMPVEHRKVGMVFQSYALFPNMSVKGNIAYGLKMQKLGRDAIEERVTEVIRLCQLEPYVDRRITALSGGQRQRVALARAFAPRPRILLLDEPLSALDAALRVTLREELAGLLRRFNITALFVTHDQDEAMAIADKVAVMSHGKVVQTGTPEELYRNPKTSFVAGFVGHAMQLEGQVRGSVLEMSGGRLELPRAGDDCDVYVRAEDVALDEAGPLKATVESSTFLGTHYRVGLSGLGARTIFANHAGQKSPALGSQVRVAMHPSALMLLPREDDRS</sequence>
<dbReference type="PANTHER" id="PTHR43875">
    <property type="entry name" value="MALTODEXTRIN IMPORT ATP-BINDING PROTEIN MSMX"/>
    <property type="match status" value="1"/>
</dbReference>
<evidence type="ECO:0000256" key="2">
    <source>
        <dbReference type="ARBA" id="ARBA00005417"/>
    </source>
</evidence>
<dbReference type="RefSeq" id="WP_066180269.1">
    <property type="nucleotide sequence ID" value="NZ_LQZT01000023.1"/>
</dbReference>
<proteinExistence type="inferred from homology"/>
<keyword evidence="7" id="KW-1278">Translocase</keyword>
<keyword evidence="11" id="KW-1185">Reference proteome</keyword>
<dbReference type="Pfam" id="PF08402">
    <property type="entry name" value="TOBE_2"/>
    <property type="match status" value="1"/>
</dbReference>
<dbReference type="PROSITE" id="PS50893">
    <property type="entry name" value="ABC_TRANSPORTER_2"/>
    <property type="match status" value="1"/>
</dbReference>
<dbReference type="GO" id="GO:0005524">
    <property type="term" value="F:ATP binding"/>
    <property type="evidence" value="ECO:0007669"/>
    <property type="project" value="UniProtKB-KW"/>
</dbReference>